<name>A0ABV1W1T5_9ACTN</name>
<keyword evidence="2" id="KW-0472">Membrane</keyword>
<dbReference type="Pfam" id="PF07987">
    <property type="entry name" value="DUF1775"/>
    <property type="match status" value="1"/>
</dbReference>
<feature type="region of interest" description="Disordered" evidence="1">
    <location>
        <begin position="1"/>
        <end position="69"/>
    </location>
</feature>
<evidence type="ECO:0000256" key="2">
    <source>
        <dbReference type="SAM" id="Phobius"/>
    </source>
</evidence>
<proteinExistence type="predicted"/>
<feature type="transmembrane region" description="Helical" evidence="2">
    <location>
        <begin position="63"/>
        <end position="85"/>
    </location>
</feature>
<feature type="domain" description="YncI copper-binding" evidence="3">
    <location>
        <begin position="2"/>
        <end position="33"/>
    </location>
</feature>
<comment type="caution">
    <text evidence="4">The sequence shown here is derived from an EMBL/GenBank/DDBJ whole genome shotgun (WGS) entry which is preliminary data.</text>
</comment>
<evidence type="ECO:0000313" key="5">
    <source>
        <dbReference type="Proteomes" id="UP001458415"/>
    </source>
</evidence>
<dbReference type="EMBL" id="JBEPCU010000200">
    <property type="protein sequence ID" value="MER6978154.1"/>
    <property type="molecule type" value="Genomic_DNA"/>
</dbReference>
<evidence type="ECO:0000313" key="4">
    <source>
        <dbReference type="EMBL" id="MER6978154.1"/>
    </source>
</evidence>
<keyword evidence="5" id="KW-1185">Reference proteome</keyword>
<feature type="compositionally biased region" description="Low complexity" evidence="1">
    <location>
        <begin position="44"/>
        <end position="69"/>
    </location>
</feature>
<organism evidence="4 5">
    <name type="scientific">Streptomyces carpinensis</name>
    <dbReference type="NCBI Taxonomy" id="66369"/>
    <lineage>
        <taxon>Bacteria</taxon>
        <taxon>Bacillati</taxon>
        <taxon>Actinomycetota</taxon>
        <taxon>Actinomycetes</taxon>
        <taxon>Kitasatosporales</taxon>
        <taxon>Streptomycetaceae</taxon>
        <taxon>Streptomyces</taxon>
    </lineage>
</organism>
<keyword evidence="2" id="KW-1133">Transmembrane helix</keyword>
<dbReference type="Gene3D" id="2.60.40.2230">
    <property type="entry name" value="Uncharacterised protein YcnI-like PF07987, DUF1775"/>
    <property type="match status" value="1"/>
</dbReference>
<dbReference type="InterPro" id="IPR038507">
    <property type="entry name" value="YcnI-like_sf"/>
</dbReference>
<accession>A0ABV1W1T5</accession>
<evidence type="ECO:0000259" key="3">
    <source>
        <dbReference type="Pfam" id="PF07987"/>
    </source>
</evidence>
<gene>
    <name evidence="4" type="ORF">ABT317_14345</name>
</gene>
<dbReference type="InterPro" id="IPR012533">
    <property type="entry name" value="YcnI-copper_dom"/>
</dbReference>
<dbReference type="Proteomes" id="UP001458415">
    <property type="component" value="Unassembled WGS sequence"/>
</dbReference>
<reference evidence="4 5" key="1">
    <citation type="submission" date="2024-06" db="EMBL/GenBank/DDBJ databases">
        <title>The Natural Products Discovery Center: Release of the First 8490 Sequenced Strains for Exploring Actinobacteria Biosynthetic Diversity.</title>
        <authorList>
            <person name="Kalkreuter E."/>
            <person name="Kautsar S.A."/>
            <person name="Yang D."/>
            <person name="Bader C.D."/>
            <person name="Teijaro C.N."/>
            <person name="Fluegel L."/>
            <person name="Davis C.M."/>
            <person name="Simpson J.R."/>
            <person name="Lauterbach L."/>
            <person name="Steele A.D."/>
            <person name="Gui C."/>
            <person name="Meng S."/>
            <person name="Li G."/>
            <person name="Viehrig K."/>
            <person name="Ye F."/>
            <person name="Su P."/>
            <person name="Kiefer A.F."/>
            <person name="Nichols A."/>
            <person name="Cepeda A.J."/>
            <person name="Yan W."/>
            <person name="Fan B."/>
            <person name="Jiang Y."/>
            <person name="Adhikari A."/>
            <person name="Zheng C.-J."/>
            <person name="Schuster L."/>
            <person name="Cowan T.M."/>
            <person name="Smanski M.J."/>
            <person name="Chevrette M.G."/>
            <person name="De Carvalho L.P.S."/>
            <person name="Shen B."/>
        </authorList>
    </citation>
    <scope>NUCLEOTIDE SEQUENCE [LARGE SCALE GENOMIC DNA]</scope>
    <source>
        <strain evidence="4 5">NPDC000634</strain>
    </source>
</reference>
<evidence type="ECO:0000256" key="1">
    <source>
        <dbReference type="SAM" id="MobiDB-lite"/>
    </source>
</evidence>
<keyword evidence="2" id="KW-0812">Transmembrane</keyword>
<protein>
    <submittedName>
        <fullName evidence="4">DUF1775 domain-containing protein</fullName>
    </submittedName>
</protein>
<sequence length="95" mass="9800">MTLQTYSDGKTVRWIEEASGGEEPENPAPFLKLTAKGAGNENDAPTTSPTSSKGSESTSTPSASDSTACGLGIAGLIVGGVLGVGRRRIRHRTRP</sequence>